<feature type="transmembrane region" description="Helical" evidence="8">
    <location>
        <begin position="178"/>
        <end position="197"/>
    </location>
</feature>
<dbReference type="AlphaFoldDB" id="A0A381TZK1"/>
<dbReference type="InterPro" id="IPR000412">
    <property type="entry name" value="ABC_2_transport"/>
</dbReference>
<name>A0A381TZK1_9ZZZZ</name>
<keyword evidence="4" id="KW-0997">Cell inner membrane</keyword>
<keyword evidence="2" id="KW-0813">Transport</keyword>
<dbReference type="Pfam" id="PF01061">
    <property type="entry name" value="ABC2_membrane"/>
    <property type="match status" value="1"/>
</dbReference>
<dbReference type="InterPro" id="IPR013525">
    <property type="entry name" value="ABC2_TM"/>
</dbReference>
<evidence type="ECO:0000256" key="8">
    <source>
        <dbReference type="SAM" id="Phobius"/>
    </source>
</evidence>
<keyword evidence="6 8" id="KW-1133">Transmembrane helix</keyword>
<sequence length="264" mass="29961">MLHNLVRLLRHRSLIQSLVARELKARYRGSVLGFFWSFINPLLLLLVYWFVFSVVLPGIRPIDIEPYALFMFCGLLPWTWFSSSVLEASNVLIAGGNLIKKVLFPAEVLPVVTVLANMVHFLLGLPIIAAALVYFAVPVRPLELLWLPVVVLVQLFFTLGLALIVASLTVHFRDLKDILGNLMTFWFFATPIIYPMSLAPPSGKVLLDLNPFTHLVISYQEILFYDGPFGHWKWLLALGGVSIVLFLLGYFLFDRLRDSFAEEV</sequence>
<feature type="transmembrane region" description="Helical" evidence="8">
    <location>
        <begin position="31"/>
        <end position="55"/>
    </location>
</feature>
<feature type="transmembrane region" description="Helical" evidence="8">
    <location>
        <begin position="234"/>
        <end position="253"/>
    </location>
</feature>
<gene>
    <name evidence="10" type="ORF">METZ01_LOCUS73752</name>
</gene>
<dbReference type="PANTHER" id="PTHR30413">
    <property type="entry name" value="INNER MEMBRANE TRANSPORT PERMEASE"/>
    <property type="match status" value="1"/>
</dbReference>
<evidence type="ECO:0000256" key="3">
    <source>
        <dbReference type="ARBA" id="ARBA00022475"/>
    </source>
</evidence>
<evidence type="ECO:0000256" key="7">
    <source>
        <dbReference type="ARBA" id="ARBA00023136"/>
    </source>
</evidence>
<keyword evidence="5 8" id="KW-0812">Transmembrane</keyword>
<evidence type="ECO:0000259" key="9">
    <source>
        <dbReference type="PROSITE" id="PS51012"/>
    </source>
</evidence>
<evidence type="ECO:0000256" key="6">
    <source>
        <dbReference type="ARBA" id="ARBA00022989"/>
    </source>
</evidence>
<evidence type="ECO:0000313" key="10">
    <source>
        <dbReference type="EMBL" id="SVA20898.1"/>
    </source>
</evidence>
<dbReference type="GO" id="GO:0140359">
    <property type="term" value="F:ABC-type transporter activity"/>
    <property type="evidence" value="ECO:0007669"/>
    <property type="project" value="InterPro"/>
</dbReference>
<accession>A0A381TZK1</accession>
<evidence type="ECO:0000256" key="4">
    <source>
        <dbReference type="ARBA" id="ARBA00022519"/>
    </source>
</evidence>
<feature type="transmembrane region" description="Helical" evidence="8">
    <location>
        <begin position="145"/>
        <end position="166"/>
    </location>
</feature>
<feature type="transmembrane region" description="Helical" evidence="8">
    <location>
        <begin position="108"/>
        <end position="133"/>
    </location>
</feature>
<feature type="transmembrane region" description="Helical" evidence="8">
    <location>
        <begin position="67"/>
        <end position="88"/>
    </location>
</feature>
<dbReference type="GO" id="GO:0043190">
    <property type="term" value="C:ATP-binding cassette (ABC) transporter complex"/>
    <property type="evidence" value="ECO:0007669"/>
    <property type="project" value="InterPro"/>
</dbReference>
<dbReference type="EMBL" id="UINC01005368">
    <property type="protein sequence ID" value="SVA20898.1"/>
    <property type="molecule type" value="Genomic_DNA"/>
</dbReference>
<feature type="domain" description="ABC transmembrane type-2" evidence="9">
    <location>
        <begin position="32"/>
        <end position="256"/>
    </location>
</feature>
<evidence type="ECO:0000256" key="5">
    <source>
        <dbReference type="ARBA" id="ARBA00022692"/>
    </source>
</evidence>
<reference evidence="10" key="1">
    <citation type="submission" date="2018-05" db="EMBL/GenBank/DDBJ databases">
        <authorList>
            <person name="Lanie J.A."/>
            <person name="Ng W.-L."/>
            <person name="Kazmierczak K.M."/>
            <person name="Andrzejewski T.M."/>
            <person name="Davidsen T.M."/>
            <person name="Wayne K.J."/>
            <person name="Tettelin H."/>
            <person name="Glass J.I."/>
            <person name="Rusch D."/>
            <person name="Podicherti R."/>
            <person name="Tsui H.-C.T."/>
            <person name="Winkler M.E."/>
        </authorList>
    </citation>
    <scope>NUCLEOTIDE SEQUENCE</scope>
</reference>
<dbReference type="PROSITE" id="PS51012">
    <property type="entry name" value="ABC_TM2"/>
    <property type="match status" value="1"/>
</dbReference>
<evidence type="ECO:0000256" key="2">
    <source>
        <dbReference type="ARBA" id="ARBA00022448"/>
    </source>
</evidence>
<proteinExistence type="predicted"/>
<evidence type="ECO:0000256" key="1">
    <source>
        <dbReference type="ARBA" id="ARBA00004429"/>
    </source>
</evidence>
<organism evidence="10">
    <name type="scientific">marine metagenome</name>
    <dbReference type="NCBI Taxonomy" id="408172"/>
    <lineage>
        <taxon>unclassified sequences</taxon>
        <taxon>metagenomes</taxon>
        <taxon>ecological metagenomes</taxon>
    </lineage>
</organism>
<dbReference type="PANTHER" id="PTHR30413:SF8">
    <property type="entry name" value="TRANSPORT PERMEASE PROTEIN"/>
    <property type="match status" value="1"/>
</dbReference>
<protein>
    <recommendedName>
        <fullName evidence="9">ABC transmembrane type-2 domain-containing protein</fullName>
    </recommendedName>
</protein>
<dbReference type="GO" id="GO:0015920">
    <property type="term" value="P:lipopolysaccharide transport"/>
    <property type="evidence" value="ECO:0007669"/>
    <property type="project" value="TreeGrafter"/>
</dbReference>
<keyword evidence="3" id="KW-1003">Cell membrane</keyword>
<keyword evidence="7 8" id="KW-0472">Membrane</keyword>
<dbReference type="InterPro" id="IPR047817">
    <property type="entry name" value="ABC2_TM_bact-type"/>
</dbReference>
<dbReference type="PRINTS" id="PR00164">
    <property type="entry name" value="ABC2TRNSPORT"/>
</dbReference>
<comment type="subcellular location">
    <subcellularLocation>
        <location evidence="1">Cell inner membrane</location>
        <topology evidence="1">Multi-pass membrane protein</topology>
    </subcellularLocation>
</comment>